<protein>
    <submittedName>
        <fullName evidence="2">UTP6 isoform 2</fullName>
    </submittedName>
</protein>
<accession>A0A2J8LIX5</accession>
<name>A0A2J8LIX5_PANTR</name>
<comment type="caution">
    <text evidence="2">The sequence shown here is derived from an EMBL/GenBank/DDBJ whole genome shotgun (WGS) entry which is preliminary data.</text>
</comment>
<dbReference type="EMBL" id="NBAG03000289">
    <property type="protein sequence ID" value="PNI47221.1"/>
    <property type="molecule type" value="Genomic_DNA"/>
</dbReference>
<evidence type="ECO:0000313" key="3">
    <source>
        <dbReference type="Proteomes" id="UP000236370"/>
    </source>
</evidence>
<dbReference type="InterPro" id="IPR056907">
    <property type="entry name" value="UTP6_C"/>
</dbReference>
<evidence type="ECO:0000313" key="2">
    <source>
        <dbReference type="EMBL" id="PNI47221.1"/>
    </source>
</evidence>
<dbReference type="Pfam" id="PF24892">
    <property type="entry name" value="UTP6_C"/>
    <property type="match status" value="1"/>
</dbReference>
<gene>
    <name evidence="2" type="ORF">CK820_G0028597</name>
</gene>
<feature type="non-terminal residue" evidence="2">
    <location>
        <position position="1"/>
    </location>
</feature>
<evidence type="ECO:0000259" key="1">
    <source>
        <dbReference type="Pfam" id="PF24892"/>
    </source>
</evidence>
<dbReference type="AlphaFoldDB" id="A0A2J8LIX5"/>
<sequence>RAVFKSLQESRPFSVDFFRKMIQFEKEQTESHSVAQAGLLAHCNLCFPGILQYGEHKRIL</sequence>
<reference evidence="2 3" key="1">
    <citation type="submission" date="2017-12" db="EMBL/GenBank/DDBJ databases">
        <title>High-resolution comparative analysis of great ape genomes.</title>
        <authorList>
            <person name="Pollen A."/>
            <person name="Hastie A."/>
            <person name="Hormozdiari F."/>
            <person name="Dougherty M."/>
            <person name="Liu R."/>
            <person name="Chaisson M."/>
            <person name="Hoppe E."/>
            <person name="Hill C."/>
            <person name="Pang A."/>
            <person name="Hillier L."/>
            <person name="Baker C."/>
            <person name="Armstrong J."/>
            <person name="Shendure J."/>
            <person name="Paten B."/>
            <person name="Wilson R."/>
            <person name="Chao H."/>
            <person name="Schneider V."/>
            <person name="Ventura M."/>
            <person name="Kronenberg Z."/>
            <person name="Murali S."/>
            <person name="Gordon D."/>
            <person name="Cantsilieris S."/>
            <person name="Munson K."/>
            <person name="Nelson B."/>
            <person name="Raja A."/>
            <person name="Underwood J."/>
            <person name="Diekhans M."/>
            <person name="Fiddes I."/>
            <person name="Haussler D."/>
            <person name="Eichler E."/>
        </authorList>
    </citation>
    <scope>NUCLEOTIDE SEQUENCE [LARGE SCALE GENOMIC DNA]</scope>
    <source>
        <strain evidence="2">Yerkes chimp pedigree #C0471</strain>
    </source>
</reference>
<organism evidence="2 3">
    <name type="scientific">Pan troglodytes</name>
    <name type="common">Chimpanzee</name>
    <dbReference type="NCBI Taxonomy" id="9598"/>
    <lineage>
        <taxon>Eukaryota</taxon>
        <taxon>Metazoa</taxon>
        <taxon>Chordata</taxon>
        <taxon>Craniata</taxon>
        <taxon>Vertebrata</taxon>
        <taxon>Euteleostomi</taxon>
        <taxon>Mammalia</taxon>
        <taxon>Eutheria</taxon>
        <taxon>Euarchontoglires</taxon>
        <taxon>Primates</taxon>
        <taxon>Haplorrhini</taxon>
        <taxon>Catarrhini</taxon>
        <taxon>Hominidae</taxon>
        <taxon>Pan</taxon>
    </lineage>
</organism>
<proteinExistence type="predicted"/>
<feature type="domain" description="U3 small nucleolar RNA-associated protein 6 homolog C-terminal" evidence="1">
    <location>
        <begin position="1"/>
        <end position="31"/>
    </location>
</feature>
<dbReference type="Proteomes" id="UP000236370">
    <property type="component" value="Unassembled WGS sequence"/>
</dbReference>